<proteinExistence type="predicted"/>
<keyword evidence="1" id="KW-1133">Transmembrane helix</keyword>
<protein>
    <submittedName>
        <fullName evidence="2">Membrane protein</fullName>
    </submittedName>
</protein>
<organism evidence="2">
    <name type="scientific">Micrococcus phage Kurnik</name>
    <dbReference type="NCBI Taxonomy" id="3092208"/>
    <lineage>
        <taxon>Viruses</taxon>
        <taxon>Duplodnaviria</taxon>
        <taxon>Heunggongvirae</taxon>
        <taxon>Uroviricota</taxon>
        <taxon>Caudoviricetes</taxon>
    </lineage>
</organism>
<evidence type="ECO:0000313" key="2">
    <source>
        <dbReference type="EMBL" id="WZE63430.1"/>
    </source>
</evidence>
<dbReference type="EMBL" id="OR756649">
    <property type="protein sequence ID" value="WZE63430.1"/>
    <property type="molecule type" value="Genomic_DNA"/>
</dbReference>
<feature type="transmembrane region" description="Helical" evidence="1">
    <location>
        <begin position="25"/>
        <end position="44"/>
    </location>
</feature>
<keyword evidence="1" id="KW-0472">Membrane</keyword>
<evidence type="ECO:0000256" key="1">
    <source>
        <dbReference type="SAM" id="Phobius"/>
    </source>
</evidence>
<sequence>MSENKPVRQARDRAQYVRQQKGHSWLLHWVLLGALTLWILPIYYTVSPNHYWHL</sequence>
<accession>A0AAU6R5E0</accession>
<reference evidence="2" key="1">
    <citation type="submission" date="2023-10" db="EMBL/GenBank/DDBJ databases">
        <title>Two new lytic phages for Micrococcus sp. strain 1402.</title>
        <authorList>
            <person name="Petrzik K."/>
        </authorList>
    </citation>
    <scope>NUCLEOTIDE SEQUENCE</scope>
</reference>
<name>A0AAU6R5E0_9CAUD</name>
<keyword evidence="1" id="KW-0812">Transmembrane</keyword>